<reference evidence="2" key="1">
    <citation type="journal article" date="2020" name="mSystems">
        <title>Genome- and Community-Level Interaction Insights into Carbon Utilization and Element Cycling Functions of Hydrothermarchaeota in Hydrothermal Sediment.</title>
        <authorList>
            <person name="Zhou Z."/>
            <person name="Liu Y."/>
            <person name="Xu W."/>
            <person name="Pan J."/>
            <person name="Luo Z.H."/>
            <person name="Li M."/>
        </authorList>
    </citation>
    <scope>NUCLEOTIDE SEQUENCE [LARGE SCALE GENOMIC DNA]</scope>
    <source>
        <strain evidence="2">SpSt-468</strain>
    </source>
</reference>
<dbReference type="InterPro" id="IPR015947">
    <property type="entry name" value="PUA-like_sf"/>
</dbReference>
<dbReference type="Gene3D" id="2.30.130.10">
    <property type="entry name" value="PUA domain"/>
    <property type="match status" value="1"/>
</dbReference>
<dbReference type="Gene3D" id="3.10.450.90">
    <property type="entry name" value="ArcTGT, C2 domain"/>
    <property type="match status" value="1"/>
</dbReference>
<feature type="domain" description="PUA" evidence="1">
    <location>
        <begin position="90"/>
        <end position="164"/>
    </location>
</feature>
<protein>
    <submittedName>
        <fullName evidence="2">Pseudouridine synthase</fullName>
    </submittedName>
</protein>
<dbReference type="InterPro" id="IPR036974">
    <property type="entry name" value="PUA_sf"/>
</dbReference>
<dbReference type="InterPro" id="IPR002478">
    <property type="entry name" value="PUA"/>
</dbReference>
<dbReference type="SMART" id="SM00359">
    <property type="entry name" value="PUA"/>
    <property type="match status" value="1"/>
</dbReference>
<name>A0A7C3IXZ9_9CREN</name>
<dbReference type="SUPFAM" id="SSF88802">
    <property type="entry name" value="Pre-PUA domain"/>
    <property type="match status" value="1"/>
</dbReference>
<dbReference type="SUPFAM" id="SSF88697">
    <property type="entry name" value="PUA domain-like"/>
    <property type="match status" value="1"/>
</dbReference>
<dbReference type="InterPro" id="IPR004521">
    <property type="entry name" value="Uncharacterised_CHP00451"/>
</dbReference>
<gene>
    <name evidence="2" type="ORF">ENS19_06490</name>
</gene>
<accession>A0A7C3IXZ9</accession>
<dbReference type="NCBIfam" id="TIGR00451">
    <property type="entry name" value="unchar_dom_2"/>
    <property type="match status" value="1"/>
</dbReference>
<dbReference type="InterPro" id="IPR038250">
    <property type="entry name" value="TGT_C2_sf"/>
</dbReference>
<proteinExistence type="predicted"/>
<dbReference type="PROSITE" id="PS50890">
    <property type="entry name" value="PUA"/>
    <property type="match status" value="1"/>
</dbReference>
<dbReference type="CDD" id="cd21149">
    <property type="entry name" value="PUA_archaeosine_TGT"/>
    <property type="match status" value="1"/>
</dbReference>
<dbReference type="GO" id="GO:0003723">
    <property type="term" value="F:RNA binding"/>
    <property type="evidence" value="ECO:0007669"/>
    <property type="project" value="InterPro"/>
</dbReference>
<comment type="caution">
    <text evidence="2">The sequence shown here is derived from an EMBL/GenBank/DDBJ whole genome shotgun (WGS) entry which is preliminary data.</text>
</comment>
<evidence type="ECO:0000259" key="1">
    <source>
        <dbReference type="SMART" id="SM00359"/>
    </source>
</evidence>
<evidence type="ECO:0000313" key="2">
    <source>
        <dbReference type="EMBL" id="HFK20914.1"/>
    </source>
</evidence>
<sequence>MQQAEPTYSPITSDDLIRVRAVADYQFGKGAGEILFPDNIEAVKSRKTGKVKAIYENGTLLATLKPSDGFLALAIGGAKRLKTALKFPSYRVAVLDEVVDVIKEGRNVFAKHVFLADPKIRPGEEVLVTDRRDEIIAVGRAALNGEEMKRFKIGLAVKVRKGDTD</sequence>
<dbReference type="InterPro" id="IPR029402">
    <property type="entry name" value="TGT_C2"/>
</dbReference>
<dbReference type="EMBL" id="DSTX01000011">
    <property type="protein sequence ID" value="HFK20914.1"/>
    <property type="molecule type" value="Genomic_DNA"/>
</dbReference>
<dbReference type="Pfam" id="PF01472">
    <property type="entry name" value="PUA"/>
    <property type="match status" value="1"/>
</dbReference>
<organism evidence="2">
    <name type="scientific">Candidatus Methanomethylicus mesodigestus</name>
    <dbReference type="NCBI Taxonomy" id="1867258"/>
    <lineage>
        <taxon>Archaea</taxon>
        <taxon>Thermoproteota</taxon>
        <taxon>Methanosuratincolia</taxon>
        <taxon>Candidatus Methanomethylicales</taxon>
        <taxon>Candidatus Methanomethylicaceae</taxon>
        <taxon>Candidatus Methanomethylicus</taxon>
    </lineage>
</organism>
<dbReference type="Pfam" id="PF14810">
    <property type="entry name" value="TGT_C2"/>
    <property type="match status" value="1"/>
</dbReference>
<dbReference type="AlphaFoldDB" id="A0A7C3IXZ9"/>